<keyword evidence="4" id="KW-1185">Reference proteome</keyword>
<dbReference type="InterPro" id="IPR011009">
    <property type="entry name" value="Kinase-like_dom_sf"/>
</dbReference>
<dbReference type="EMBL" id="JAAAJB010000397">
    <property type="protein sequence ID" value="KAG0256707.1"/>
    <property type="molecule type" value="Genomic_DNA"/>
</dbReference>
<dbReference type="Pfam" id="PF07714">
    <property type="entry name" value="PK_Tyr_Ser-Thr"/>
    <property type="match status" value="1"/>
</dbReference>
<dbReference type="PROSITE" id="PS00108">
    <property type="entry name" value="PROTEIN_KINASE_ST"/>
    <property type="match status" value="1"/>
</dbReference>
<reference evidence="3" key="1">
    <citation type="journal article" date="2020" name="Fungal Divers.">
        <title>Resolving the Mortierellaceae phylogeny through synthesis of multi-gene phylogenetics and phylogenomics.</title>
        <authorList>
            <person name="Vandepol N."/>
            <person name="Liber J."/>
            <person name="Desiro A."/>
            <person name="Na H."/>
            <person name="Kennedy M."/>
            <person name="Barry K."/>
            <person name="Grigoriev I.V."/>
            <person name="Miller A.N."/>
            <person name="O'Donnell K."/>
            <person name="Stajich J.E."/>
            <person name="Bonito G."/>
        </authorList>
    </citation>
    <scope>NUCLEOTIDE SEQUENCE</scope>
    <source>
        <strain evidence="3">BC1065</strain>
    </source>
</reference>
<dbReference type="InterPro" id="IPR011990">
    <property type="entry name" value="TPR-like_helical_dom_sf"/>
</dbReference>
<dbReference type="SUPFAM" id="SSF81901">
    <property type="entry name" value="HCP-like"/>
    <property type="match status" value="5"/>
</dbReference>
<name>A0A9P6PZZ8_9FUNG</name>
<feature type="domain" description="Protein kinase" evidence="2">
    <location>
        <begin position="1"/>
        <end position="262"/>
    </location>
</feature>
<dbReference type="Gene3D" id="1.10.510.10">
    <property type="entry name" value="Transferase(Phosphotransferase) domain 1"/>
    <property type="match status" value="1"/>
</dbReference>
<proteinExistence type="inferred from homology"/>
<dbReference type="GO" id="GO:0005524">
    <property type="term" value="F:ATP binding"/>
    <property type="evidence" value="ECO:0007669"/>
    <property type="project" value="InterPro"/>
</dbReference>
<dbReference type="InterPro" id="IPR050767">
    <property type="entry name" value="Sel1_AlgK"/>
</dbReference>
<comment type="caution">
    <text evidence="3">The sequence shown here is derived from an EMBL/GenBank/DDBJ whole genome shotgun (WGS) entry which is preliminary data.</text>
</comment>
<accession>A0A9P6PZZ8</accession>
<dbReference type="SMART" id="SM00220">
    <property type="entry name" value="S_TKc"/>
    <property type="match status" value="1"/>
</dbReference>
<dbReference type="InterPro" id="IPR001245">
    <property type="entry name" value="Ser-Thr/Tyr_kinase_cat_dom"/>
</dbReference>
<dbReference type="OrthoDB" id="346907at2759"/>
<dbReference type="Gene3D" id="1.25.40.10">
    <property type="entry name" value="Tetratricopeptide repeat domain"/>
    <property type="match status" value="2"/>
</dbReference>
<evidence type="ECO:0000259" key="2">
    <source>
        <dbReference type="PROSITE" id="PS50011"/>
    </source>
</evidence>
<dbReference type="PROSITE" id="PS50011">
    <property type="entry name" value="PROTEIN_KINASE_DOM"/>
    <property type="match status" value="1"/>
</dbReference>
<dbReference type="InterPro" id="IPR006597">
    <property type="entry name" value="Sel1-like"/>
</dbReference>
<dbReference type="AlphaFoldDB" id="A0A9P6PZZ8"/>
<dbReference type="Pfam" id="PF08238">
    <property type="entry name" value="Sel1"/>
    <property type="match status" value="15"/>
</dbReference>
<evidence type="ECO:0000313" key="4">
    <source>
        <dbReference type="Proteomes" id="UP000807716"/>
    </source>
</evidence>
<dbReference type="PANTHER" id="PTHR11102:SF160">
    <property type="entry name" value="ERAD-ASSOCIATED E3 UBIQUITIN-PROTEIN LIGASE COMPONENT HRD3"/>
    <property type="match status" value="1"/>
</dbReference>
<dbReference type="SMART" id="SM00671">
    <property type="entry name" value="SEL1"/>
    <property type="match status" value="15"/>
</dbReference>
<dbReference type="PANTHER" id="PTHR11102">
    <property type="entry name" value="SEL-1-LIKE PROTEIN"/>
    <property type="match status" value="1"/>
</dbReference>
<dbReference type="InterPro" id="IPR008271">
    <property type="entry name" value="Ser/Thr_kinase_AS"/>
</dbReference>
<protein>
    <recommendedName>
        <fullName evidence="2">Protein kinase domain-containing protein</fullName>
    </recommendedName>
</protein>
<evidence type="ECO:0000256" key="1">
    <source>
        <dbReference type="ARBA" id="ARBA00038101"/>
    </source>
</evidence>
<dbReference type="Proteomes" id="UP000807716">
    <property type="component" value="Unassembled WGS sequence"/>
</dbReference>
<sequence>MGNDPCAAKCFHLSQSELAHTTIQTEVTILKKLQHRHIIQFYQTYEHNDRVYLIMDLAELGSLARAIDSRRPELSDWTTKRRLANEIARGLEHIHLHHILHRDLKSANVLLTKHWEVKLADFGLAEVKTATISKTSALTATEGSPAAAPGTLRWMAPEILNLANPRYTNKSDIYALGMVMWEIAAQCTCPYRSHTDNSFIVGEVIRGEREVLPNDTPDDYQDWVKKCWDGDFTLRPEAKDVILIDGSSENTMNEVDQDAPFLSGLASSCALGSRAEQGEVKAQMRLAKMYQDGGAGVEQSPSDAFRWYLMAANNGEGDAEAQFQLGKMERQGYPEAPQGRVDEAFAWFLRSAERNHAAAQYEVGLMYLRGIVGVERNVADGIRWCHRAADQGRLEAILFLAQSYEDGSYVDQNSAEAASWYHKVAELDSAECVARLALAKMYDCGQGVEQSDEAAARWYLEAADNGSSEAQFKVGTMCKEGRGVEQSVQAAITWWKKAASGGSVDALYLLGMMHKTGDGVSQNDKEAARYLLQAATNNTDAQYWLGTMYQNGQGVEKSGTQASTWLRRAAKFNHAEAQLSLGRTAEIGQDVKQSYREAMTWYRKAVQNKNVRAVYRIGRMHETGRGVPQSDTEATDWYRKAADAGDPDAQFALGEKSYMGRGLDQSYTDAVAWYRKAAENGHAKALLTLGRMYADGDSIPQDEAEAAYWFRQAAEQGDPEAQLRLAEMCREGRGVAQSDIEAVHWFHRAAENESMEAQFALGSMYLDGRGVAEQDMDEAMWWFSRASDQGHPEATTTYDELFARDYGGTNGEDFEYIQQQRTLAEQGLPNAQVCLAKAYLEGIRVKANDHKAFKWFYKAAKQGNVVSKYNLRQMYNEGRGIKELEKEVEPLIAQVNSSYDILHEETE</sequence>
<dbReference type="InterPro" id="IPR000719">
    <property type="entry name" value="Prot_kinase_dom"/>
</dbReference>
<dbReference type="SUPFAM" id="SSF56112">
    <property type="entry name" value="Protein kinase-like (PK-like)"/>
    <property type="match status" value="1"/>
</dbReference>
<comment type="similarity">
    <text evidence="1">Belongs to the sel-1 family.</text>
</comment>
<gene>
    <name evidence="3" type="ORF">DFQ27_005539</name>
</gene>
<organism evidence="3 4">
    <name type="scientific">Actinomortierella ambigua</name>
    <dbReference type="NCBI Taxonomy" id="1343610"/>
    <lineage>
        <taxon>Eukaryota</taxon>
        <taxon>Fungi</taxon>
        <taxon>Fungi incertae sedis</taxon>
        <taxon>Mucoromycota</taxon>
        <taxon>Mortierellomycotina</taxon>
        <taxon>Mortierellomycetes</taxon>
        <taxon>Mortierellales</taxon>
        <taxon>Mortierellaceae</taxon>
        <taxon>Actinomortierella</taxon>
    </lineage>
</organism>
<dbReference type="GO" id="GO:0004672">
    <property type="term" value="F:protein kinase activity"/>
    <property type="evidence" value="ECO:0007669"/>
    <property type="project" value="InterPro"/>
</dbReference>
<evidence type="ECO:0000313" key="3">
    <source>
        <dbReference type="EMBL" id="KAG0256707.1"/>
    </source>
</evidence>